<organism evidence="1 2">
    <name type="scientific">Geobacillus stearothermophilus</name>
    <name type="common">Bacillus stearothermophilus</name>
    <dbReference type="NCBI Taxonomy" id="1422"/>
    <lineage>
        <taxon>Bacteria</taxon>
        <taxon>Bacillati</taxon>
        <taxon>Bacillota</taxon>
        <taxon>Bacilli</taxon>
        <taxon>Bacillales</taxon>
        <taxon>Anoxybacillaceae</taxon>
        <taxon>Geobacillus</taxon>
    </lineage>
</organism>
<gene>
    <name evidence="1" type="ORF">B4114_0638</name>
</gene>
<evidence type="ECO:0000313" key="1">
    <source>
        <dbReference type="EMBL" id="KYD31985.1"/>
    </source>
</evidence>
<evidence type="ECO:0000313" key="2">
    <source>
        <dbReference type="Proteomes" id="UP000075517"/>
    </source>
</evidence>
<dbReference type="Proteomes" id="UP000075517">
    <property type="component" value="Unassembled WGS sequence"/>
</dbReference>
<dbReference type="EMBL" id="LQYY01000133">
    <property type="protein sequence ID" value="KYD31985.1"/>
    <property type="molecule type" value="Genomic_DNA"/>
</dbReference>
<name>A0A150N5K1_GEOSE</name>
<proteinExistence type="predicted"/>
<accession>A0A150N5K1</accession>
<reference evidence="1 2" key="1">
    <citation type="submission" date="2016-01" db="EMBL/GenBank/DDBJ databases">
        <title>Draft Genome Sequences of Seven Thermophilic Sporeformers Isolated from Foods.</title>
        <authorList>
            <person name="Berendsen E.M."/>
            <person name="Wells-Bennik M.H."/>
            <person name="Krawcyk A.O."/>
            <person name="De Jong A."/>
            <person name="Holsappel S."/>
            <person name="Eijlander R.T."/>
            <person name="Kuipers O.P."/>
        </authorList>
    </citation>
    <scope>NUCLEOTIDE SEQUENCE [LARGE SCALE GENOMIC DNA]</scope>
    <source>
        <strain evidence="1 2">B4114</strain>
    </source>
</reference>
<sequence length="40" mass="4891">MTIFTYSDHIRCLKCKKIKKEVETWFIFPHVSGLMYLLNR</sequence>
<comment type="caution">
    <text evidence="1">The sequence shown here is derived from an EMBL/GenBank/DDBJ whole genome shotgun (WGS) entry which is preliminary data.</text>
</comment>
<protein>
    <submittedName>
        <fullName evidence="1">Uncharacterized protein</fullName>
    </submittedName>
</protein>
<dbReference type="AlphaFoldDB" id="A0A150N5K1"/>